<comment type="caution">
    <text evidence="2">The sequence shown here is derived from an EMBL/GenBank/DDBJ whole genome shotgun (WGS) entry which is preliminary data.</text>
</comment>
<feature type="region of interest" description="Disordered" evidence="1">
    <location>
        <begin position="52"/>
        <end position="105"/>
    </location>
</feature>
<dbReference type="EMBL" id="BKCJ011410409">
    <property type="protein sequence ID" value="GFD31086.1"/>
    <property type="molecule type" value="Genomic_DNA"/>
</dbReference>
<organism evidence="2">
    <name type="scientific">Tanacetum cinerariifolium</name>
    <name type="common">Dalmatian daisy</name>
    <name type="synonym">Chrysanthemum cinerariifolium</name>
    <dbReference type="NCBI Taxonomy" id="118510"/>
    <lineage>
        <taxon>Eukaryota</taxon>
        <taxon>Viridiplantae</taxon>
        <taxon>Streptophyta</taxon>
        <taxon>Embryophyta</taxon>
        <taxon>Tracheophyta</taxon>
        <taxon>Spermatophyta</taxon>
        <taxon>Magnoliopsida</taxon>
        <taxon>eudicotyledons</taxon>
        <taxon>Gunneridae</taxon>
        <taxon>Pentapetalae</taxon>
        <taxon>asterids</taxon>
        <taxon>campanulids</taxon>
        <taxon>Asterales</taxon>
        <taxon>Asteraceae</taxon>
        <taxon>Asteroideae</taxon>
        <taxon>Anthemideae</taxon>
        <taxon>Anthemidinae</taxon>
        <taxon>Tanacetum</taxon>
    </lineage>
</organism>
<evidence type="ECO:0000256" key="1">
    <source>
        <dbReference type="SAM" id="MobiDB-lite"/>
    </source>
</evidence>
<gene>
    <name evidence="2" type="ORF">Tci_903055</name>
</gene>
<feature type="region of interest" description="Disordered" evidence="1">
    <location>
        <begin position="1"/>
        <end position="40"/>
    </location>
</feature>
<protein>
    <submittedName>
        <fullName evidence="2">Uncharacterized protein</fullName>
    </submittedName>
</protein>
<sequence length="105" mass="11092">RRQRAAGTSDVTAATSEPRVQRQTGSFSAPGNQDKGHQSAIAAISTGLFLSPCLPASDTEPSHPDVRHVFSRQTRTSPADKLARTKKSTTRTGFASVRKPSSASA</sequence>
<name>A0A699VCK3_TANCI</name>
<evidence type="ECO:0000313" key="2">
    <source>
        <dbReference type="EMBL" id="GFD31086.1"/>
    </source>
</evidence>
<dbReference type="AlphaFoldDB" id="A0A699VCK3"/>
<reference evidence="2" key="1">
    <citation type="journal article" date="2019" name="Sci. Rep.">
        <title>Draft genome of Tanacetum cinerariifolium, the natural source of mosquito coil.</title>
        <authorList>
            <person name="Yamashiro T."/>
            <person name="Shiraishi A."/>
            <person name="Satake H."/>
            <person name="Nakayama K."/>
        </authorList>
    </citation>
    <scope>NUCLEOTIDE SEQUENCE</scope>
</reference>
<feature type="compositionally biased region" description="Polar residues" evidence="1">
    <location>
        <begin position="21"/>
        <end position="31"/>
    </location>
</feature>
<accession>A0A699VCK3</accession>
<proteinExistence type="predicted"/>
<feature type="non-terminal residue" evidence="2">
    <location>
        <position position="1"/>
    </location>
</feature>